<dbReference type="AlphaFoldDB" id="A0A9D1Z1C5"/>
<feature type="chain" id="PRO_5039368102" evidence="1">
    <location>
        <begin position="22"/>
        <end position="1258"/>
    </location>
</feature>
<feature type="signal peptide" evidence="1">
    <location>
        <begin position="1"/>
        <end position="21"/>
    </location>
</feature>
<dbReference type="Proteomes" id="UP000886844">
    <property type="component" value="Unassembled WGS sequence"/>
</dbReference>
<dbReference type="Pfam" id="PF16318">
    <property type="entry name" value="DUF4957"/>
    <property type="match status" value="1"/>
</dbReference>
<feature type="domain" description="DUF4957" evidence="2">
    <location>
        <begin position="310"/>
        <end position="418"/>
    </location>
</feature>
<keyword evidence="1" id="KW-0732">Signal</keyword>
<dbReference type="EMBL" id="DXDA01000073">
    <property type="protein sequence ID" value="HIY69659.1"/>
    <property type="molecule type" value="Genomic_DNA"/>
</dbReference>
<dbReference type="InterPro" id="IPR032530">
    <property type="entry name" value="DUF4957"/>
</dbReference>
<dbReference type="SUPFAM" id="SSF51126">
    <property type="entry name" value="Pectin lyase-like"/>
    <property type="match status" value="1"/>
</dbReference>
<proteinExistence type="predicted"/>
<name>A0A9D1Z1C5_9BACT</name>
<reference evidence="3" key="1">
    <citation type="journal article" date="2021" name="PeerJ">
        <title>Extensive microbial diversity within the chicken gut microbiome revealed by metagenomics and culture.</title>
        <authorList>
            <person name="Gilroy R."/>
            <person name="Ravi A."/>
            <person name="Getino M."/>
            <person name="Pursley I."/>
            <person name="Horton D.L."/>
            <person name="Alikhan N.F."/>
            <person name="Baker D."/>
            <person name="Gharbi K."/>
            <person name="Hall N."/>
            <person name="Watson M."/>
            <person name="Adriaenssens E.M."/>
            <person name="Foster-Nyarko E."/>
            <person name="Jarju S."/>
            <person name="Secka A."/>
            <person name="Antonio M."/>
            <person name="Oren A."/>
            <person name="Chaudhuri R.R."/>
            <person name="La Ragione R."/>
            <person name="Hildebrand F."/>
            <person name="Pallen M.J."/>
        </authorList>
    </citation>
    <scope>NUCLEOTIDE SEQUENCE</scope>
    <source>
        <strain evidence="3">5134</strain>
    </source>
</reference>
<comment type="caution">
    <text evidence="3">The sequence shown here is derived from an EMBL/GenBank/DDBJ whole genome shotgun (WGS) entry which is preliminary data.</text>
</comment>
<dbReference type="InterPro" id="IPR011050">
    <property type="entry name" value="Pectin_lyase_fold/virulence"/>
</dbReference>
<evidence type="ECO:0000256" key="1">
    <source>
        <dbReference type="SAM" id="SignalP"/>
    </source>
</evidence>
<reference evidence="3" key="2">
    <citation type="submission" date="2021-04" db="EMBL/GenBank/DDBJ databases">
        <authorList>
            <person name="Gilroy R."/>
        </authorList>
    </citation>
    <scope>NUCLEOTIDE SEQUENCE</scope>
    <source>
        <strain evidence="3">5134</strain>
    </source>
</reference>
<evidence type="ECO:0000313" key="3">
    <source>
        <dbReference type="EMBL" id="HIY69659.1"/>
    </source>
</evidence>
<evidence type="ECO:0000259" key="2">
    <source>
        <dbReference type="Pfam" id="PF16318"/>
    </source>
</evidence>
<dbReference type="PROSITE" id="PS51257">
    <property type="entry name" value="PROKAR_LIPOPROTEIN"/>
    <property type="match status" value="1"/>
</dbReference>
<gene>
    <name evidence="3" type="ORF">H9828_09610</name>
</gene>
<evidence type="ECO:0000313" key="4">
    <source>
        <dbReference type="Proteomes" id="UP000886844"/>
    </source>
</evidence>
<protein>
    <submittedName>
        <fullName evidence="3">DUF4957 domain-containing protein</fullName>
    </submittedName>
</protein>
<organism evidence="3 4">
    <name type="scientific">Candidatus Alistipes intestinigallinarum</name>
    <dbReference type="NCBI Taxonomy" id="2838440"/>
    <lineage>
        <taxon>Bacteria</taxon>
        <taxon>Pseudomonadati</taxon>
        <taxon>Bacteroidota</taxon>
        <taxon>Bacteroidia</taxon>
        <taxon>Bacteroidales</taxon>
        <taxon>Rikenellaceae</taxon>
        <taxon>Alistipes</taxon>
    </lineage>
</organism>
<sequence length="1258" mass="133444">MKTNYKRLFGGLLMLGALTFAGCHQPDAEIDTLDYSRALQPLNFAAAVDRATGCDVNFSWTVAEKTDYLLSIQEIDEAGQAVGSPIEELIPAAEVSSPYKVALTPERIYTATLQAFSATNPNLPGSLLVEAGPVETYYVMETLSPELVTRAMNSITVKWANDAGEATQLSKIEAVPLDTRSSAKSSTLEVTSEILAAQQAEVTGLTPSTQYVVTLYYSKSTRGAVTAWTAPDTEGATRVESSAELMQAIKDGAEKILVGASAEPYVIDFGEPTEENKTPNPLTAWTKNFTIYGEIGADGSMPEVKALALTLKPGTEAIETIRIENLVLDGDGEGVLVTFDTGADLNVGSYVVRNCEVTNYEKGLIYRGSGDKVLNVSEVLFDGLYIHDLNATGSGGGDLFDLRAGTYGTFTLKNSTMIDAGRTFVFFDANAAFTSITIQNNTLNRVGLATTRKGLVCLRQPVATFVLSKNLFLNEYSTSADMRLISSYDNAQVPSMSGNYFYNINYNSTGDSSYAGPEFFTTKIGSNATAVNQALCLSGNGKILSSDPCVKSDRNRMQLTNSEVIANQVGDPRWWTEPVPETVIASELTPVTEDYAWPLSDDLIFEPQSITETIIYGNLQFIASNETFPVTITSDHTISFSGATSFTADGEPTNNALAIRVSAAGSLVLTPSNAGVGTQLEIIAGTERYTVPCDGVEHTVGLGEIAGDTHVYITATGAVEFSSLSWTTEVSVDGDLKALATPVVTVDPASVAWSAEQDVVFTWEAVANAADYVVTWGDREPVTVEEPTLTIPAATVRELVIGSYPVTVVAQPVETSTKYKASAAGEAKFEVTKITLGTPEVTVAPSTLDAGTAQEVVVSWSAVADAETYAVTFNGQTTNQSETSLTLAADVVSALAAGRYEITVVAQKPSDADHYADSAAGAGELEIKAVGAATTLSWNFSDAGFDAVAAAIGTSDNTDYSGEWNGLNILSGGSKIKTGSNSSGRYIQLGGTGSTEKCVLSFTAPASGTLVVRTSDTGGRTELRDVKVQVGENIQAKPATSGNGDSASTDVITNEFDVTIPDGGATVYVYGVSGIRVYSLSFSYMEAPTATEKTMMLTKDNLADLGLPEGKDDVKALTAPSTWSYEGKAFESVMALSSTNNSASVKVPVLYLYKSTENTALGANYVRSTESLGEKIQKITVTFVDSGKKKGNKLSMYEYVGGEKKLVLSDNESDSDAEVLTYVFSDANDGKFSLENVPRSGSEGDLKIVSIQIDYLGE</sequence>
<accession>A0A9D1Z1C5</accession>